<dbReference type="NCBIfam" id="TIGR03084">
    <property type="entry name" value="TIGR03084 family metal-binding protein"/>
    <property type="match status" value="1"/>
</dbReference>
<dbReference type="GO" id="GO:0046872">
    <property type="term" value="F:metal ion binding"/>
    <property type="evidence" value="ECO:0007669"/>
    <property type="project" value="InterPro"/>
</dbReference>
<feature type="domain" description="Mycothiol-dependent maleylpyruvate isomerase metal-binding" evidence="3">
    <location>
        <begin position="16"/>
        <end position="149"/>
    </location>
</feature>
<dbReference type="InterPro" id="IPR034660">
    <property type="entry name" value="DinB/YfiT-like"/>
</dbReference>
<dbReference type="InterPro" id="IPR013917">
    <property type="entry name" value="tRNA_wybutosine-synth"/>
</dbReference>
<evidence type="ECO:0000256" key="1">
    <source>
        <dbReference type="SAM" id="MobiDB-lite"/>
    </source>
</evidence>
<comment type="caution">
    <text evidence="4">The sequence shown here is derived from an EMBL/GenBank/DDBJ whole genome shotgun (WGS) entry which is preliminary data.</text>
</comment>
<dbReference type="Pfam" id="PF11716">
    <property type="entry name" value="MDMPI_N"/>
    <property type="match status" value="1"/>
</dbReference>
<evidence type="ECO:0000313" key="4">
    <source>
        <dbReference type="EMBL" id="TWH72949.1"/>
    </source>
</evidence>
<keyword evidence="5" id="KW-1185">Reference proteome</keyword>
<dbReference type="InterPro" id="IPR017518">
    <property type="entry name" value="CHP03084"/>
</dbReference>
<dbReference type="NCBIfam" id="TIGR03083">
    <property type="entry name" value="maleylpyruvate isomerase family mycothiol-dependent enzyme"/>
    <property type="match status" value="1"/>
</dbReference>
<dbReference type="AlphaFoldDB" id="A0A562IPI9"/>
<name>A0A562IPI9_9ACTN</name>
<feature type="domain" description="tRNA wybutosine-synthesis" evidence="2">
    <location>
        <begin position="187"/>
        <end position="232"/>
    </location>
</feature>
<dbReference type="EMBL" id="VLKF01000001">
    <property type="protein sequence ID" value="TWH72949.1"/>
    <property type="molecule type" value="Genomic_DNA"/>
</dbReference>
<accession>A0A562IPI9</accession>
<gene>
    <name evidence="4" type="ORF">JD78_01472</name>
</gene>
<protein>
    <submittedName>
        <fullName evidence="4">Uncharacterized protein (TIGR03084 family)</fullName>
    </submittedName>
</protein>
<dbReference type="Gene3D" id="1.20.120.450">
    <property type="entry name" value="dinb family like domain"/>
    <property type="match status" value="1"/>
</dbReference>
<feature type="region of interest" description="Disordered" evidence="1">
    <location>
        <begin position="254"/>
        <end position="274"/>
    </location>
</feature>
<evidence type="ECO:0000259" key="3">
    <source>
        <dbReference type="Pfam" id="PF11716"/>
    </source>
</evidence>
<organism evidence="4 5">
    <name type="scientific">Modestobacter roseus</name>
    <dbReference type="NCBI Taxonomy" id="1181884"/>
    <lineage>
        <taxon>Bacteria</taxon>
        <taxon>Bacillati</taxon>
        <taxon>Actinomycetota</taxon>
        <taxon>Actinomycetes</taxon>
        <taxon>Geodermatophilales</taxon>
        <taxon>Geodermatophilaceae</taxon>
        <taxon>Modestobacter</taxon>
    </lineage>
</organism>
<dbReference type="SUPFAM" id="SSF109854">
    <property type="entry name" value="DinB/YfiT-like putative metalloenzymes"/>
    <property type="match status" value="1"/>
</dbReference>
<dbReference type="Proteomes" id="UP000321490">
    <property type="component" value="Unassembled WGS sequence"/>
</dbReference>
<dbReference type="Pfam" id="PF08608">
    <property type="entry name" value="Wyosine_form"/>
    <property type="match status" value="1"/>
</dbReference>
<reference evidence="4 5" key="1">
    <citation type="submission" date="2019-07" db="EMBL/GenBank/DDBJ databases">
        <title>R&amp;d 2014.</title>
        <authorList>
            <person name="Klenk H.-P."/>
        </authorList>
    </citation>
    <scope>NUCLEOTIDE SEQUENCE [LARGE SCALE GENOMIC DNA]</scope>
    <source>
        <strain evidence="4 5">DSM 45764</strain>
    </source>
</reference>
<evidence type="ECO:0000259" key="2">
    <source>
        <dbReference type="Pfam" id="PF08608"/>
    </source>
</evidence>
<proteinExistence type="predicted"/>
<dbReference type="InterPro" id="IPR024344">
    <property type="entry name" value="MDMPI_metal-binding"/>
</dbReference>
<sequence>MHREDGAVRSELLADLAAEGAALDELVSALPAVDWARPTPAAGWTIAHQVAHLAWTDELARSAVADPAAFAVRAAGETVDSVDVAAARGAADPPAALLDRWRAGRAGLAAALATVPEGARVPWIGSSMSVASMTTARLMETWAHGVDVRDALGTPIVETARLDHVAHLGVRARASAFAVHGLAPPDTPVRVDLTRADGTHWTAGPEDAGQRVSGPLQDFCLRVVQRRPRAALALVAVGPDAVRWLDVAQAFAGAPGRGSEAHGHGRGRTGTLRG</sequence>
<evidence type="ECO:0000313" key="5">
    <source>
        <dbReference type="Proteomes" id="UP000321490"/>
    </source>
</evidence>
<dbReference type="InterPro" id="IPR017517">
    <property type="entry name" value="Maleyloyr_isom"/>
</dbReference>